<sequence>MVMTSRKEGFTSRSLDDITCKTGLCTGWVAHDDQVAYEVHSQQDVDKQMQNSSTLNTDNGVAARSQRQFQSGNPRPERQQPSLMTHRSSCRLPEDALPLKMLIPACRHFNEHMRTALRYAVPHPPVTTTTLVELDLNWILHNMNLRSDINFEPDLYFMPVEGERAEEKRKEAQEYWLALAAELQIHLHYRMDCPPLHHTQVAYAHHDFSPRLGQMLTDLRELLETLVPDQDHISIAENLDVAFLMQQVENGVLEISRFAKWLSALLKSHCAPIRDAWADSMAQQIDEGAQKSDMILLVRGIEKLFSVLEAMKLDVANHQIRTFRFQLVEDTIPFQQDFFAKRIMEGKVRSELCRDWYDRARQQHLSWSSSFSTPTNEDAYASLIYGLIASFFAVPSASALPKSFLYDLKRLDQLWIDTHDLGHLRMCLIVFDELHSWLGSGQPTSISSKVHTQLQSRILAIVDEQTEVGDPWQISSASVALEITRAAYEFCGHSQVVVPDCLIQSTLCRMNDLISGHTSQGMFIWKSLQEDLTFRAIHHAQIFNDMAPLAVSNAQQQWQQRREQQSNFRPLPEVEDVARRVAHVGILHWKIWANLVYLDNGEVASSELGSLVDSLTESQPGNRATVLTSVMNPVAMVVE</sequence>
<dbReference type="AlphaFoldDB" id="A0A8H7AI12"/>
<feature type="region of interest" description="Disordered" evidence="2">
    <location>
        <begin position="64"/>
        <end position="88"/>
    </location>
</feature>
<evidence type="ECO:0000256" key="1">
    <source>
        <dbReference type="ARBA" id="ARBA00010954"/>
    </source>
</evidence>
<dbReference type="Proteomes" id="UP000606974">
    <property type="component" value="Unassembled WGS sequence"/>
</dbReference>
<comment type="similarity">
    <text evidence="1">Belongs to the TCP11 family.</text>
</comment>
<dbReference type="PANTHER" id="PTHR12832:SF11">
    <property type="entry name" value="LD23868P"/>
    <property type="match status" value="1"/>
</dbReference>
<gene>
    <name evidence="3" type="ORF">GJ744_009392</name>
</gene>
<comment type="caution">
    <text evidence="3">The sequence shown here is derived from an EMBL/GenBank/DDBJ whole genome shotgun (WGS) entry which is preliminary data.</text>
</comment>
<reference evidence="3" key="1">
    <citation type="submission" date="2020-02" db="EMBL/GenBank/DDBJ databases">
        <authorList>
            <person name="Palmer J.M."/>
        </authorList>
    </citation>
    <scope>NUCLEOTIDE SEQUENCE</scope>
    <source>
        <strain evidence="3">EPUS1.4</strain>
        <tissue evidence="3">Thallus</tissue>
    </source>
</reference>
<name>A0A8H7AI12_9EURO</name>
<feature type="compositionally biased region" description="Polar residues" evidence="2">
    <location>
        <begin position="64"/>
        <end position="87"/>
    </location>
</feature>
<dbReference type="PANTHER" id="PTHR12832">
    <property type="entry name" value="TESTIS-SPECIFIC PROTEIN PBS13 T-COMPLEX 11"/>
    <property type="match status" value="1"/>
</dbReference>
<dbReference type="Pfam" id="PF05794">
    <property type="entry name" value="Tcp11"/>
    <property type="match status" value="1"/>
</dbReference>
<evidence type="ECO:0000256" key="2">
    <source>
        <dbReference type="SAM" id="MobiDB-lite"/>
    </source>
</evidence>
<accession>A0A8H7AI12</accession>
<proteinExistence type="inferred from homology"/>
<dbReference type="OrthoDB" id="276323at2759"/>
<dbReference type="GO" id="GO:0010737">
    <property type="term" value="P:protein kinase A signaling"/>
    <property type="evidence" value="ECO:0007669"/>
    <property type="project" value="TreeGrafter"/>
</dbReference>
<evidence type="ECO:0000313" key="4">
    <source>
        <dbReference type="Proteomes" id="UP000606974"/>
    </source>
</evidence>
<evidence type="ECO:0000313" key="3">
    <source>
        <dbReference type="EMBL" id="KAF7508247.1"/>
    </source>
</evidence>
<dbReference type="InterPro" id="IPR008862">
    <property type="entry name" value="Tcp11"/>
</dbReference>
<dbReference type="EMBL" id="JAACFV010000056">
    <property type="protein sequence ID" value="KAF7508247.1"/>
    <property type="molecule type" value="Genomic_DNA"/>
</dbReference>
<organism evidence="3 4">
    <name type="scientific">Endocarpon pusillum</name>
    <dbReference type="NCBI Taxonomy" id="364733"/>
    <lineage>
        <taxon>Eukaryota</taxon>
        <taxon>Fungi</taxon>
        <taxon>Dikarya</taxon>
        <taxon>Ascomycota</taxon>
        <taxon>Pezizomycotina</taxon>
        <taxon>Eurotiomycetes</taxon>
        <taxon>Chaetothyriomycetidae</taxon>
        <taxon>Verrucariales</taxon>
        <taxon>Verrucariaceae</taxon>
        <taxon>Endocarpon</taxon>
    </lineage>
</organism>
<protein>
    <submittedName>
        <fullName evidence="3">Uncharacterized protein</fullName>
    </submittedName>
</protein>
<keyword evidence="4" id="KW-1185">Reference proteome</keyword>